<dbReference type="InterPro" id="IPR009543">
    <property type="entry name" value="VPS13_VAB"/>
</dbReference>
<feature type="compositionally biased region" description="Basic and acidic residues" evidence="4">
    <location>
        <begin position="1877"/>
        <end position="1888"/>
    </location>
</feature>
<accession>A0ABM1TI68</accession>
<feature type="compositionally biased region" description="Polar residues" evidence="4">
    <location>
        <begin position="1793"/>
        <end position="1819"/>
    </location>
</feature>
<dbReference type="RefSeq" id="XP_022255574.1">
    <property type="nucleotide sequence ID" value="XM_022399866.1"/>
</dbReference>
<dbReference type="Pfam" id="PF12624">
    <property type="entry name" value="VPS13_N"/>
    <property type="match status" value="1"/>
</dbReference>
<dbReference type="Proteomes" id="UP000694941">
    <property type="component" value="Unplaced"/>
</dbReference>
<feature type="region of interest" description="Disordered" evidence="4">
    <location>
        <begin position="1858"/>
        <end position="1888"/>
    </location>
</feature>
<keyword evidence="3" id="KW-0445">Lipid transport</keyword>
<evidence type="ECO:0000259" key="5">
    <source>
        <dbReference type="Pfam" id="PF12624"/>
    </source>
</evidence>
<dbReference type="GeneID" id="106471251"/>
<reference evidence="8" key="1">
    <citation type="submission" date="2025-08" db="UniProtKB">
        <authorList>
            <consortium name="RefSeq"/>
        </authorList>
    </citation>
    <scope>IDENTIFICATION</scope>
    <source>
        <tissue evidence="8">Muscle</tissue>
    </source>
</reference>
<feature type="compositionally biased region" description="Polar residues" evidence="4">
    <location>
        <begin position="100"/>
        <end position="110"/>
    </location>
</feature>
<evidence type="ECO:0000256" key="2">
    <source>
        <dbReference type="ARBA" id="ARBA00022448"/>
    </source>
</evidence>
<evidence type="ECO:0000313" key="8">
    <source>
        <dbReference type="RefSeq" id="XP_022255574.1"/>
    </source>
</evidence>
<gene>
    <name evidence="8" type="primary">LOC106471251</name>
</gene>
<keyword evidence="7" id="KW-1185">Reference proteome</keyword>
<evidence type="ECO:0000256" key="1">
    <source>
        <dbReference type="ARBA" id="ARBA00006545"/>
    </source>
</evidence>
<feature type="non-terminal residue" evidence="8">
    <location>
        <position position="2828"/>
    </location>
</feature>
<feature type="region of interest" description="Disordered" evidence="4">
    <location>
        <begin position="100"/>
        <end position="128"/>
    </location>
</feature>
<feature type="domain" description="Vacuolar protein sorting-associated protein 13 VPS13 adaptor binding" evidence="6">
    <location>
        <begin position="2510"/>
        <end position="2588"/>
    </location>
</feature>
<feature type="region of interest" description="Disordered" evidence="4">
    <location>
        <begin position="1789"/>
        <end position="1840"/>
    </location>
</feature>
<dbReference type="InterPro" id="IPR039782">
    <property type="entry name" value="VPS13B"/>
</dbReference>
<dbReference type="PANTHER" id="PTHR12517:SF0">
    <property type="entry name" value="INTERMEMBRANE LIPID TRANSFER PROTEIN VPS13B"/>
    <property type="match status" value="1"/>
</dbReference>
<proteinExistence type="inferred from homology"/>
<evidence type="ECO:0000313" key="7">
    <source>
        <dbReference type="Proteomes" id="UP000694941"/>
    </source>
</evidence>
<evidence type="ECO:0000256" key="3">
    <source>
        <dbReference type="ARBA" id="ARBA00023055"/>
    </source>
</evidence>
<protein>
    <submittedName>
        <fullName evidence="8">Vacuolar protein sorting-associated protein 13B-like</fullName>
    </submittedName>
</protein>
<sequence>MFKLESYITPLLLSYVDKYIKNFKPEDSQLSLWGGDAVFSNLDLKLDVLEHELSLPFTFVNGHIHELRIHVPWTKLGWEPVVITINTIECVLKLRGNDQESASCKPSVQPSMAERSTKRRSKRQDIPEEPPGYVQSLINRIVNNISIVFNNLILKYVEDDIVLSLNIKSAELFSVNSGWEQAFVDVSPSDPVLRKIINMQDLTICLDQRDASGKIETYQDPLLYRCSLVCRLYTAFDNPHTSTPAVTRMHLFCERLDFSITDQQLPMFSRLVQLCLALYYGQLVSKVKSQNDVVEDAKDHGTHAEGTLKDGEAVENESTWGSWAWSFVPEILPIWDDEQPEQSENFREVCRQHAKRIFQFGLFVDKLSCIFKLTDNVQGTSQLSGNKVLFSPVAVLQQYGTALEMTSRGDDFVNVQMGVTGASLHGLGECVCGQKDFRNIPPELTKNAVFLRAGVAPSSGHTYNYLTSSLFDPLSPENCNQRRTYVFDWSAHLTWLTENVMVERFPAFCIDYMYELELPDDWLDYVSEITSTFLEGCGWHEQALCRVIVGPAALDINSSLVHRLMKFLHCLQEHEYPPYSPTNQANISDSRTIPTEEEMASLEDYIPQRTYHITLLKPYIQFYAADHPSCSVIQKRRTKKKSKSTEKEKSPGELSTIHSFPALLVCTECVDIELSRPMYPQRVASITSLLAAPSENVLHDCYLHFSLKVFDFEVVLSINEKLYRRKVLLLSPTSASLYKKILLLPHYWNNHPWRPLKEWWAEIGQLRLQVAPPQMLVLLSLLNSWKSSSTIFPSLVASSLLQDITDTDLPSLILDISGCTWHHTETRTTEGHSGLVKSLKCQLSNGGQTVVLICAPESTCDVHKAGYFTSMSDSQIHGEDQDNWIKVTLQLPKNWSECCDPVLVSARVAGVMVNLDPLLLTWLSYLPTTSKVDSVGPVETLENAPSHLASVKEKHQGRCEFKCYVIHVDVHSLCLLLPTSTVQNISCLESWKEAYQKKEVPGLLVVSLPHLLVHSSTKYSYPLVDSDLPVAALDGWSPSLENFPWSVTASDCSVYTVQSNTSVQYIMKPTSLSATLAFTTRCHPSLTSGLTQLGVCIHLDMDCLQLCCSKNQLLLLILIFENLMEAQLEVELKWQWIKKLTPVQQNTTLRSVDPSCTNPKLINISSVTSSSQVDGALGTSLSTGEVDEKSLKSQVKGLPGQEGDDGPKVTLWVQLTLPKFGVNLFRLEHSPKEKSDIWMQLETEEVTVSVDTQDIYSKTKVKVASINVNCYQKRPEESQWEASPFEGITVCCNEALTDTVQVASAKSSHPEPLPHSALFSNGKKNDPLAHTFFSMTYTRALCKNVQQKWAHFRRERTPSFKEDSRDGESKKRSVNQGGKNGEYFISEIDLKVQHFDIVLYAPLIQSLLEIFSPLHKCYKKRGTLVGTTGVLNTYQNDYPLGWSLNTRTLPLIYMNTSTIRIFLPSEDTTTGSPAAGSASDSEEKQDMCVLQTDSIMLVPQADNPLSRNILRKDLFVTAQRRGTSGIPGSDIEDRQYQLDIQGISFSTVNWSSIVKYSGLRTEKTSSQLMTSMGENPAVEWNKKPPGLRLSEDDDDTVLLVPIVSRFDLRITAAPAIVYQKQLAEEDEDVEEVLICGHSLEVNAVSDIDLYISLHQMVLIQTIITANLQKLWIWPSLDNSQNSSSIPVGTDQPRTLKQELPRDSGVECEVSILPKLPLLDVSQKSLPLSESLAMLQDLNQTTAWPQNIVPFDVLLTASSIHIASFAHERDLCKPSTDLCKLVPKKLKTRKQVVTGETKTRSASLPSNPSNCKRGSSSRQGETLREGSVSSESSPFHEVRRSSFPETGNISLLAEMMAEPEEDGYEGSEDSSDEANTVIDDKPSEKKDKPSCPKLIPFVYITVSQPHAFVMVQPTRQKLDMSCFDIQVQGAGPGCFVDATEILPPLSLFTEPWVETRPGDKDPKTGIPPALYTLTLNDFIFQSGRAKIKCERPIKLNFGLNKWKQASLFYESTSKLLGWFDSCVDSSLTQQESGQTNRWFPVPHSVDMGTRQLVAVLELDADNKETNLILNVGKITTNLMMQVESKGSINDIRSVTSCTGLILKTSRDIQTQPLLGPLSLSVDVEALWDKWSTLPRVVTRFHGGTVPLRVGPEHVQLMLVLRKYLENFLGLSSERSQDQQKTQKPLKREEKGSFSHPQASSDDLRIGVFQYIQDTGSGLEPQPHEIVFSKQPSEHQGSMTWCYSEPRALTKVEVSPVPFHSSATNEFLEPFQSLKVTCHLQYWDSMKQSFFMYREFELSESAHCSLDLPPVTMETGHLVVVSELWRVVVHSPDADPQLTVSPLALAACMRVDSCFLPVLVSYFQACMKFDLIQVTLFSHFAGAGTPINLLPFSFDGMSPVDQEFMVLTLDSPSLCVNLWQDRQKVEGLFSISVEILEYRNLTMQQLLEPVDCEVQLTWTRTLNRPSVLEGGVILHPCYLRVGQSIIHTLNLAVLSWSKFQKKESKLLVPNYYLICNDTEETVRFGQVDTDESIILASRQMHAYSWRAHKTKQYLHVCLESMRWGWSEPFSLDSVGTIVKTWETKGQIATLLIIIKQISTVQKQVIIRGQLVISSRLTQHLEVKLFTHPHHLGNSHKPKEKEYRKKSAVLGQQCTLPSFVIEHQYIHCLRLRHLGIDTPWSENIYITGDKTHVCQLIKVPVKGKSQFMTFWCTVMTLEVSPGAVVRVVSVSTGLFHQKDTHHVHELNREGLLPYIPFDCVGKSIIRPLEVPDIELNVELSQRWPYCNTVLVDVKPWALLVNRVGVDIYLVEQSGKEWKILSGSVFAPPPHQ</sequence>
<dbReference type="PANTHER" id="PTHR12517">
    <property type="entry name" value="VACUOLAR PROTEIN SORTING-ASSOCIATED PROTEIN 13B"/>
    <property type="match status" value="1"/>
</dbReference>
<dbReference type="Pfam" id="PF25036">
    <property type="entry name" value="VPS13_VAB"/>
    <property type="match status" value="1"/>
</dbReference>
<feature type="compositionally biased region" description="Basic and acidic residues" evidence="4">
    <location>
        <begin position="1356"/>
        <end position="1371"/>
    </location>
</feature>
<evidence type="ECO:0000259" key="6">
    <source>
        <dbReference type="Pfam" id="PF25036"/>
    </source>
</evidence>
<feature type="compositionally biased region" description="Acidic residues" evidence="4">
    <location>
        <begin position="1858"/>
        <end position="1871"/>
    </location>
</feature>
<feature type="region of interest" description="Disordered" evidence="4">
    <location>
        <begin position="2173"/>
        <end position="2198"/>
    </location>
</feature>
<keyword evidence="2" id="KW-0813">Transport</keyword>
<evidence type="ECO:0000256" key="4">
    <source>
        <dbReference type="SAM" id="MobiDB-lite"/>
    </source>
</evidence>
<feature type="domain" description="Chorein N-terminal" evidence="5">
    <location>
        <begin position="4"/>
        <end position="283"/>
    </location>
</feature>
<feature type="region of interest" description="Disordered" evidence="4">
    <location>
        <begin position="1356"/>
        <end position="1376"/>
    </location>
</feature>
<comment type="similarity">
    <text evidence="1">Belongs to the VPS13 family.</text>
</comment>
<organism evidence="7 8">
    <name type="scientific">Limulus polyphemus</name>
    <name type="common">Atlantic horseshoe crab</name>
    <dbReference type="NCBI Taxonomy" id="6850"/>
    <lineage>
        <taxon>Eukaryota</taxon>
        <taxon>Metazoa</taxon>
        <taxon>Ecdysozoa</taxon>
        <taxon>Arthropoda</taxon>
        <taxon>Chelicerata</taxon>
        <taxon>Merostomata</taxon>
        <taxon>Xiphosura</taxon>
        <taxon>Limulidae</taxon>
        <taxon>Limulus</taxon>
    </lineage>
</organism>
<name>A0ABM1TI68_LIMPO</name>
<dbReference type="InterPro" id="IPR026854">
    <property type="entry name" value="VPS13_N"/>
</dbReference>